<sequence length="160" mass="18171">MLARREVELSMKGVRFINQELLGYLPGRTLEAIKGVRKRPDYRTRVREHVVRIQAEAMVPTVVDSQIPVVDEEYDQPLLEYFQAFSLHEICRHVGREDRAATLERLTALLLPHLQDARPQRIPNVEWPGRPTCLVASNAVLTTAECKNSGVGILNVVMMS</sequence>
<dbReference type="EMBL" id="JAHYIQ010000032">
    <property type="protein sequence ID" value="KAK1120293.1"/>
    <property type="molecule type" value="Genomic_DNA"/>
</dbReference>
<evidence type="ECO:0000313" key="2">
    <source>
        <dbReference type="Proteomes" id="UP001177670"/>
    </source>
</evidence>
<reference evidence="1" key="1">
    <citation type="submission" date="2021-10" db="EMBL/GenBank/DDBJ databases">
        <title>Melipona bicolor Genome sequencing and assembly.</title>
        <authorList>
            <person name="Araujo N.S."/>
            <person name="Arias M.C."/>
        </authorList>
    </citation>
    <scope>NUCLEOTIDE SEQUENCE</scope>
    <source>
        <strain evidence="1">USP_2M_L1-L4_2017</strain>
        <tissue evidence="1">Whole body</tissue>
    </source>
</reference>
<comment type="caution">
    <text evidence="1">The sequence shown here is derived from an EMBL/GenBank/DDBJ whole genome shotgun (WGS) entry which is preliminary data.</text>
</comment>
<gene>
    <name evidence="1" type="ORF">K0M31_012653</name>
</gene>
<protein>
    <submittedName>
        <fullName evidence="1">Uncharacterized protein</fullName>
    </submittedName>
</protein>
<name>A0AA40FJJ5_9HYME</name>
<evidence type="ECO:0000313" key="1">
    <source>
        <dbReference type="EMBL" id="KAK1120293.1"/>
    </source>
</evidence>
<dbReference type="Proteomes" id="UP001177670">
    <property type="component" value="Unassembled WGS sequence"/>
</dbReference>
<accession>A0AA40FJJ5</accession>
<keyword evidence="2" id="KW-1185">Reference proteome</keyword>
<dbReference type="AlphaFoldDB" id="A0AA40FJJ5"/>
<organism evidence="1 2">
    <name type="scientific">Melipona bicolor</name>
    <dbReference type="NCBI Taxonomy" id="60889"/>
    <lineage>
        <taxon>Eukaryota</taxon>
        <taxon>Metazoa</taxon>
        <taxon>Ecdysozoa</taxon>
        <taxon>Arthropoda</taxon>
        <taxon>Hexapoda</taxon>
        <taxon>Insecta</taxon>
        <taxon>Pterygota</taxon>
        <taxon>Neoptera</taxon>
        <taxon>Endopterygota</taxon>
        <taxon>Hymenoptera</taxon>
        <taxon>Apocrita</taxon>
        <taxon>Aculeata</taxon>
        <taxon>Apoidea</taxon>
        <taxon>Anthophila</taxon>
        <taxon>Apidae</taxon>
        <taxon>Melipona</taxon>
    </lineage>
</organism>
<proteinExistence type="predicted"/>